<proteinExistence type="predicted"/>
<dbReference type="PROSITE" id="PS00455">
    <property type="entry name" value="AMP_BINDING"/>
    <property type="match status" value="1"/>
</dbReference>
<feature type="domain" description="AMP-dependent synthetase/ligase" evidence="2">
    <location>
        <begin position="33"/>
        <end position="417"/>
    </location>
</feature>
<evidence type="ECO:0000259" key="2">
    <source>
        <dbReference type="Pfam" id="PF00501"/>
    </source>
</evidence>
<dbReference type="InterPro" id="IPR025110">
    <property type="entry name" value="AMP-bd_C"/>
</dbReference>
<dbReference type="RefSeq" id="WP_066653347.1">
    <property type="nucleotide sequence ID" value="NZ_CBCSCL010000025.1"/>
</dbReference>
<dbReference type="InterPro" id="IPR000873">
    <property type="entry name" value="AMP-dep_synth/lig_dom"/>
</dbReference>
<protein>
    <submittedName>
        <fullName evidence="4">Acyl-CoA synthetase</fullName>
    </submittedName>
</protein>
<dbReference type="InterPro" id="IPR045851">
    <property type="entry name" value="AMP-bd_C_sf"/>
</dbReference>
<dbReference type="OrthoDB" id="9766486at2"/>
<evidence type="ECO:0000256" key="1">
    <source>
        <dbReference type="SAM" id="MobiDB-lite"/>
    </source>
</evidence>
<dbReference type="AlphaFoldDB" id="A0A193G995"/>
<dbReference type="InterPro" id="IPR050237">
    <property type="entry name" value="ATP-dep_AMP-bd_enzyme"/>
</dbReference>
<dbReference type="PANTHER" id="PTHR43767:SF1">
    <property type="entry name" value="NONRIBOSOMAL PEPTIDE SYNTHASE PES1 (EUROFUNG)-RELATED"/>
    <property type="match status" value="1"/>
</dbReference>
<sequence length="572" mass="64442">MHTQSSTVQAELVRREREESLALPESLGEFVRQRAALMGGATAAVWFEQRRSMTYAELNEQADRLASSLLLRGVRKGCHVAVMLGNTPAFPVSWVALGRIGAVMVPVNTSYTTDELDFVLRDSDAQYVIVDSALLPRLDALPVLPPLLAPERIVVHAETVDTRPGDAQDDGVDRVDPQTGSTRDDTAHPDWSALVRDGSPGFVAPAPVARTDVLNLQYTSGTTGFPKGCLLTHDYWMIHAHNSARHRRTDEGGIQNVLIWAPFFYMDPMWQFLMTLALGGTAFIADRMSLSRFMSWLKDYRIHYCIFPEPALSHYPESEEDLKISLKYISIYGWTESARRDVQRRFALTAREGYGMTEIGTGALMPAWAREMSLLRSCGLPAAYRRFDIRNEDGTPTPEGEIGELWVRGRGIFLGYYKRPQANAESFDGPWFRTGDLFRRDADGYYYLVGRIKEMIKRAGENIAANEVEAVLRGMDDIEEAAVVPVPDPLRREEVKAYIKLRTGLTAADVPPEAIFAHCARHLAPFKVPRYLQYMKEDFPRTPSRKIAKKRLIAETVDPFAGSYDRQQSTWR</sequence>
<gene>
    <name evidence="4" type="ORF">BAU07_01905</name>
</gene>
<evidence type="ECO:0000259" key="3">
    <source>
        <dbReference type="Pfam" id="PF13193"/>
    </source>
</evidence>
<dbReference type="Pfam" id="PF00501">
    <property type="entry name" value="AMP-binding"/>
    <property type="match status" value="1"/>
</dbReference>
<dbReference type="GO" id="GO:0016878">
    <property type="term" value="F:acid-thiol ligase activity"/>
    <property type="evidence" value="ECO:0007669"/>
    <property type="project" value="UniProtKB-ARBA"/>
</dbReference>
<dbReference type="PANTHER" id="PTHR43767">
    <property type="entry name" value="LONG-CHAIN-FATTY-ACID--COA LIGASE"/>
    <property type="match status" value="1"/>
</dbReference>
<evidence type="ECO:0000313" key="4">
    <source>
        <dbReference type="EMBL" id="ANN76041.1"/>
    </source>
</evidence>
<name>A0A193G995_9BORD</name>
<keyword evidence="5" id="KW-1185">Reference proteome</keyword>
<dbReference type="Pfam" id="PF13193">
    <property type="entry name" value="AMP-binding_C"/>
    <property type="match status" value="1"/>
</dbReference>
<dbReference type="EMBL" id="CP016172">
    <property type="protein sequence ID" value="ANN76041.1"/>
    <property type="molecule type" value="Genomic_DNA"/>
</dbReference>
<dbReference type="Gene3D" id="3.40.50.12780">
    <property type="entry name" value="N-terminal domain of ligase-like"/>
    <property type="match status" value="1"/>
</dbReference>
<accession>A0A193G995</accession>
<feature type="domain" description="AMP-binding enzyme C-terminal" evidence="3">
    <location>
        <begin position="467"/>
        <end position="546"/>
    </location>
</feature>
<dbReference type="Gene3D" id="3.30.300.30">
    <property type="match status" value="1"/>
</dbReference>
<reference evidence="4 5" key="1">
    <citation type="submission" date="2016-06" db="EMBL/GenBank/DDBJ databases">
        <title>Complete genome sequences of Bordetella bronchialis and Bordetella flabilis.</title>
        <authorList>
            <person name="LiPuma J.J."/>
            <person name="Spilker T."/>
        </authorList>
    </citation>
    <scope>NUCLEOTIDE SEQUENCE [LARGE SCALE GENOMIC DNA]</scope>
    <source>
        <strain evidence="4 5">AU10664</strain>
    </source>
</reference>
<dbReference type="InterPro" id="IPR020845">
    <property type="entry name" value="AMP-binding_CS"/>
</dbReference>
<dbReference type="STRING" id="463014.BAU07_01905"/>
<dbReference type="Proteomes" id="UP000091926">
    <property type="component" value="Chromosome"/>
</dbReference>
<organism evidence="4 5">
    <name type="scientific">Bordetella flabilis</name>
    <dbReference type="NCBI Taxonomy" id="463014"/>
    <lineage>
        <taxon>Bacteria</taxon>
        <taxon>Pseudomonadati</taxon>
        <taxon>Pseudomonadota</taxon>
        <taxon>Betaproteobacteria</taxon>
        <taxon>Burkholderiales</taxon>
        <taxon>Alcaligenaceae</taxon>
        <taxon>Bordetella</taxon>
    </lineage>
</organism>
<dbReference type="SUPFAM" id="SSF56801">
    <property type="entry name" value="Acetyl-CoA synthetase-like"/>
    <property type="match status" value="1"/>
</dbReference>
<dbReference type="InterPro" id="IPR042099">
    <property type="entry name" value="ANL_N_sf"/>
</dbReference>
<evidence type="ECO:0000313" key="5">
    <source>
        <dbReference type="Proteomes" id="UP000091926"/>
    </source>
</evidence>
<feature type="compositionally biased region" description="Basic and acidic residues" evidence="1">
    <location>
        <begin position="162"/>
        <end position="188"/>
    </location>
</feature>
<feature type="region of interest" description="Disordered" evidence="1">
    <location>
        <begin position="162"/>
        <end position="190"/>
    </location>
</feature>
<dbReference type="KEGG" id="bfz:BAU07_01905"/>